<dbReference type="Pfam" id="PF22996">
    <property type="entry name" value="C2H2-2nd_BIRD-IDD"/>
    <property type="match status" value="1"/>
</dbReference>
<evidence type="ECO:0000256" key="5">
    <source>
        <dbReference type="ARBA" id="ARBA00023015"/>
    </source>
</evidence>
<reference evidence="11 12" key="1">
    <citation type="journal article" date="2022" name="Nat. Genet.">
        <title>Improved pea reference genome and pan-genome highlight genomic features and evolutionary characteristics.</title>
        <authorList>
            <person name="Yang T."/>
            <person name="Liu R."/>
            <person name="Luo Y."/>
            <person name="Hu S."/>
            <person name="Wang D."/>
            <person name="Wang C."/>
            <person name="Pandey M.K."/>
            <person name="Ge S."/>
            <person name="Xu Q."/>
            <person name="Li N."/>
            <person name="Li G."/>
            <person name="Huang Y."/>
            <person name="Saxena R.K."/>
            <person name="Ji Y."/>
            <person name="Li M."/>
            <person name="Yan X."/>
            <person name="He Y."/>
            <person name="Liu Y."/>
            <person name="Wang X."/>
            <person name="Xiang C."/>
            <person name="Varshney R.K."/>
            <person name="Ding H."/>
            <person name="Gao S."/>
            <person name="Zong X."/>
        </authorList>
    </citation>
    <scope>NUCLEOTIDE SEQUENCE [LARGE SCALE GENOMIC DNA]</scope>
    <source>
        <strain evidence="11 12">cv. Zhongwan 6</strain>
    </source>
</reference>
<keyword evidence="2" id="KW-0677">Repeat</keyword>
<dbReference type="GO" id="GO:0005634">
    <property type="term" value="C:nucleus"/>
    <property type="evidence" value="ECO:0007669"/>
    <property type="project" value="TreeGrafter"/>
</dbReference>
<dbReference type="PROSITE" id="PS00028">
    <property type="entry name" value="ZINC_FINGER_C2H2_1"/>
    <property type="match status" value="1"/>
</dbReference>
<protein>
    <recommendedName>
        <fullName evidence="10">C2H2-type domain-containing protein</fullName>
    </recommendedName>
</protein>
<gene>
    <name evidence="11" type="ORF">KIW84_060589</name>
</gene>
<evidence type="ECO:0000256" key="8">
    <source>
        <dbReference type="PROSITE-ProRule" id="PRU00042"/>
    </source>
</evidence>
<dbReference type="SMART" id="SM00355">
    <property type="entry name" value="ZnF_C2H2"/>
    <property type="match status" value="3"/>
</dbReference>
<evidence type="ECO:0000256" key="6">
    <source>
        <dbReference type="ARBA" id="ARBA00023125"/>
    </source>
</evidence>
<feature type="domain" description="C2H2-type" evidence="10">
    <location>
        <begin position="68"/>
        <end position="90"/>
    </location>
</feature>
<organism evidence="11 12">
    <name type="scientific">Pisum sativum</name>
    <name type="common">Garden pea</name>
    <name type="synonym">Lathyrus oleraceus</name>
    <dbReference type="NCBI Taxonomy" id="3888"/>
    <lineage>
        <taxon>Eukaryota</taxon>
        <taxon>Viridiplantae</taxon>
        <taxon>Streptophyta</taxon>
        <taxon>Embryophyta</taxon>
        <taxon>Tracheophyta</taxon>
        <taxon>Spermatophyta</taxon>
        <taxon>Magnoliopsida</taxon>
        <taxon>eudicotyledons</taxon>
        <taxon>Gunneridae</taxon>
        <taxon>Pentapetalae</taxon>
        <taxon>rosids</taxon>
        <taxon>fabids</taxon>
        <taxon>Fabales</taxon>
        <taxon>Fabaceae</taxon>
        <taxon>Papilionoideae</taxon>
        <taxon>50 kb inversion clade</taxon>
        <taxon>NPAAA clade</taxon>
        <taxon>Hologalegina</taxon>
        <taxon>IRL clade</taxon>
        <taxon>Fabeae</taxon>
        <taxon>Lathyrus</taxon>
    </lineage>
</organism>
<dbReference type="FunFam" id="3.30.160.60:FF:000554">
    <property type="entry name" value="protein indeterminate-domain 12-like"/>
    <property type="match status" value="1"/>
</dbReference>
<dbReference type="PANTHER" id="PTHR10593:SF218">
    <property type="entry name" value="C2H2-TYPE ZINC FINGER PROTEIN"/>
    <property type="match status" value="1"/>
</dbReference>
<dbReference type="PROSITE" id="PS50157">
    <property type="entry name" value="ZINC_FINGER_C2H2_2"/>
    <property type="match status" value="1"/>
</dbReference>
<dbReference type="InterPro" id="IPR055185">
    <property type="entry name" value="C2CH-4th_BIRD-IDD"/>
</dbReference>
<dbReference type="Gene3D" id="3.30.160.60">
    <property type="entry name" value="Classic Zinc Finger"/>
    <property type="match status" value="2"/>
</dbReference>
<dbReference type="InterPro" id="IPR031140">
    <property type="entry name" value="IDD1-16"/>
</dbReference>
<evidence type="ECO:0000256" key="3">
    <source>
        <dbReference type="ARBA" id="ARBA00022771"/>
    </source>
</evidence>
<keyword evidence="4" id="KW-0862">Zinc</keyword>
<evidence type="ECO:0000256" key="4">
    <source>
        <dbReference type="ARBA" id="ARBA00022833"/>
    </source>
</evidence>
<proteinExistence type="predicted"/>
<dbReference type="AlphaFoldDB" id="A0A9D5A430"/>
<dbReference type="GO" id="GO:0003677">
    <property type="term" value="F:DNA binding"/>
    <property type="evidence" value="ECO:0007669"/>
    <property type="project" value="UniProtKB-KW"/>
</dbReference>
<dbReference type="Pfam" id="PF22992">
    <property type="entry name" value="C2CH-4th_BIRD-IDD"/>
    <property type="match status" value="1"/>
</dbReference>
<dbReference type="PANTHER" id="PTHR10593">
    <property type="entry name" value="SERINE/THREONINE-PROTEIN KINASE RIO"/>
    <property type="match status" value="1"/>
</dbReference>
<dbReference type="InterPro" id="IPR055186">
    <property type="entry name" value="C2H2-2nd_BIRD-IDD"/>
</dbReference>
<evidence type="ECO:0000256" key="2">
    <source>
        <dbReference type="ARBA" id="ARBA00022737"/>
    </source>
</evidence>
<keyword evidence="7" id="KW-0804">Transcription</keyword>
<evidence type="ECO:0000256" key="1">
    <source>
        <dbReference type="ARBA" id="ARBA00022723"/>
    </source>
</evidence>
<keyword evidence="5" id="KW-0805">Transcription regulation</keyword>
<dbReference type="SUPFAM" id="SSF57667">
    <property type="entry name" value="beta-beta-alpha zinc fingers"/>
    <property type="match status" value="1"/>
</dbReference>
<feature type="region of interest" description="Disordered" evidence="9">
    <location>
        <begin position="1"/>
        <end position="51"/>
    </location>
</feature>
<dbReference type="GO" id="GO:0003700">
    <property type="term" value="F:DNA-binding transcription factor activity"/>
    <property type="evidence" value="ECO:0007669"/>
    <property type="project" value="TreeGrafter"/>
</dbReference>
<evidence type="ECO:0000256" key="9">
    <source>
        <dbReference type="SAM" id="MobiDB-lite"/>
    </source>
</evidence>
<dbReference type="InterPro" id="IPR055187">
    <property type="entry name" value="C2CH-3rd_BIRD-IDD"/>
</dbReference>
<evidence type="ECO:0000256" key="7">
    <source>
        <dbReference type="ARBA" id="ARBA00023163"/>
    </source>
</evidence>
<dbReference type="FunFam" id="3.30.160.60:FF:000131">
    <property type="entry name" value="protein indeterminate-domain 5, chloroplastic-like"/>
    <property type="match status" value="1"/>
</dbReference>
<keyword evidence="12" id="KW-1185">Reference proteome</keyword>
<dbReference type="InterPro" id="IPR036236">
    <property type="entry name" value="Znf_C2H2_sf"/>
</dbReference>
<keyword evidence="1" id="KW-0479">Metal-binding</keyword>
<keyword evidence="3 8" id="KW-0863">Zinc-finger</keyword>
<name>A0A9D5A430_PEA</name>
<evidence type="ECO:0000313" key="11">
    <source>
        <dbReference type="EMBL" id="KAI5393518.1"/>
    </source>
</evidence>
<dbReference type="InterPro" id="IPR013087">
    <property type="entry name" value="Znf_C2H2_type"/>
</dbReference>
<accession>A0A9D5A430</accession>
<evidence type="ECO:0000259" key="10">
    <source>
        <dbReference type="PROSITE" id="PS50157"/>
    </source>
</evidence>
<dbReference type="GO" id="GO:0008270">
    <property type="term" value="F:zinc ion binding"/>
    <property type="evidence" value="ECO:0007669"/>
    <property type="project" value="UniProtKB-KW"/>
</dbReference>
<sequence>MMKGLSIDENMSNLTSASSEKSASSATKNEKASLEPQTKRKRNLPGHPDPEAEVIALSPQTLLATNRFICEICNKGFQRDQNLQLHKRGHNLPWKLKKRNSNEVIRKKVYVCPEPACVHHDPSRALGDLTGIKKHFFRKHGEKKWKCEKCSKRYAVQSDWKAHSKICGTKEYKCECGTLFSRDSFITHRAFCDVLSHESAISMSAVNPLFSHHSQFHSHGFQPPTLKKEQDFNNLRPSEIPSWLFPSHMNHYDQNPNPTSLFPSNFNSNNIITSSSPHMSATSLLQKASQIGVTVSKTDQEHCRSSQLMQTHVPFEYKTLYMNSSSPVSGIVMPSREEIATGFSHCLAPYGNKAAIASECFEGGVTVTATNTATNTTNTEESSLLHDVIFGNESSQFEGVVTTMRGMFDTQRGSNNNNFEEFVSKSTQTQYSQFGKSNNDDEMTRDFLSLGAFSQRDLFNISGINDDPLGSLSYGKQNHNQNPWRG</sequence>
<dbReference type="Proteomes" id="UP001058974">
    <property type="component" value="Chromosome 6"/>
</dbReference>
<evidence type="ECO:0000313" key="12">
    <source>
        <dbReference type="Proteomes" id="UP001058974"/>
    </source>
</evidence>
<keyword evidence="6" id="KW-0238">DNA-binding</keyword>
<comment type="caution">
    <text evidence="11">The sequence shown here is derived from an EMBL/GenBank/DDBJ whole genome shotgun (WGS) entry which is preliminary data.</text>
</comment>
<dbReference type="EMBL" id="JAMSHJ010000006">
    <property type="protein sequence ID" value="KAI5393518.1"/>
    <property type="molecule type" value="Genomic_DNA"/>
</dbReference>
<feature type="compositionally biased region" description="Low complexity" evidence="9">
    <location>
        <begin position="12"/>
        <end position="27"/>
    </location>
</feature>
<dbReference type="Pfam" id="PF22995">
    <property type="entry name" value="C2CH-3rd_BIRD-IDD"/>
    <property type="match status" value="1"/>
</dbReference>
<dbReference type="Gramene" id="Psat06G0058900-T2">
    <property type="protein sequence ID" value="KAI5393518.1"/>
    <property type="gene ID" value="KIW84_060589"/>
</dbReference>